<evidence type="ECO:0000256" key="2">
    <source>
        <dbReference type="ARBA" id="ARBA00022528"/>
    </source>
</evidence>
<dbReference type="InterPro" id="IPR008797">
    <property type="entry name" value="PSII_PsbQ"/>
</dbReference>
<dbReference type="Proteomes" id="UP000807159">
    <property type="component" value="Chromosome 11"/>
</dbReference>
<dbReference type="GO" id="GO:0009654">
    <property type="term" value="C:photosystem II oxygen evolving complex"/>
    <property type="evidence" value="ECO:0007669"/>
    <property type="project" value="InterPro"/>
</dbReference>
<evidence type="ECO:0000256" key="6">
    <source>
        <dbReference type="ARBA" id="ARBA00023136"/>
    </source>
</evidence>
<evidence type="ECO:0000256" key="3">
    <source>
        <dbReference type="ARBA" id="ARBA00022640"/>
    </source>
</evidence>
<dbReference type="Pfam" id="PF05757">
    <property type="entry name" value="PsbQ"/>
    <property type="match status" value="1"/>
</dbReference>
<protein>
    <submittedName>
        <fullName evidence="8">Uncharacterized protein</fullName>
    </submittedName>
</protein>
<keyword evidence="5" id="KW-0793">Thylakoid</keyword>
<evidence type="ECO:0000256" key="1">
    <source>
        <dbReference type="ARBA" id="ARBA00004334"/>
    </source>
</evidence>
<keyword evidence="9" id="KW-1185">Reference proteome</keyword>
<keyword evidence="4" id="KW-0809">Transit peptide</keyword>
<dbReference type="AlphaFoldDB" id="A0A8T2XQV9"/>
<dbReference type="SUPFAM" id="SSF101112">
    <property type="entry name" value="Oxygen-evolving enhancer protein 3"/>
    <property type="match status" value="1"/>
</dbReference>
<comment type="caution">
    <text evidence="8">The sequence shown here is derived from an EMBL/GenBank/DDBJ whole genome shotgun (WGS) entry which is preliminary data.</text>
</comment>
<dbReference type="GO" id="GO:0009767">
    <property type="term" value="P:photosynthetic electron transport chain"/>
    <property type="evidence" value="ECO:0007669"/>
    <property type="project" value="TreeGrafter"/>
</dbReference>
<keyword evidence="2" id="KW-0150">Chloroplast</keyword>
<evidence type="ECO:0000256" key="4">
    <source>
        <dbReference type="ARBA" id="ARBA00022946"/>
    </source>
</evidence>
<dbReference type="InterPro" id="IPR054099">
    <property type="entry name" value="PSII_PsbQ_pln"/>
</dbReference>
<dbReference type="Gene3D" id="1.20.120.290">
    <property type="entry name" value="Oxygen-evolving enhancer protein 3 (PsbQ), four-helix up-down bundle"/>
    <property type="match status" value="1"/>
</dbReference>
<proteinExistence type="inferred from homology"/>
<gene>
    <name evidence="8" type="ORF">H0E87_021061</name>
</gene>
<dbReference type="InterPro" id="IPR023222">
    <property type="entry name" value="PsbQ-like_dom_sf"/>
</dbReference>
<evidence type="ECO:0000313" key="8">
    <source>
        <dbReference type="EMBL" id="KAH8494521.1"/>
    </source>
</evidence>
<organism evidence="8 9">
    <name type="scientific">Populus deltoides</name>
    <name type="common">Eastern poplar</name>
    <name type="synonym">Eastern cottonwood</name>
    <dbReference type="NCBI Taxonomy" id="3696"/>
    <lineage>
        <taxon>Eukaryota</taxon>
        <taxon>Viridiplantae</taxon>
        <taxon>Streptophyta</taxon>
        <taxon>Embryophyta</taxon>
        <taxon>Tracheophyta</taxon>
        <taxon>Spermatophyta</taxon>
        <taxon>Magnoliopsida</taxon>
        <taxon>eudicotyledons</taxon>
        <taxon>Gunneridae</taxon>
        <taxon>Pentapetalae</taxon>
        <taxon>rosids</taxon>
        <taxon>fabids</taxon>
        <taxon>Malpighiales</taxon>
        <taxon>Salicaceae</taxon>
        <taxon>Saliceae</taxon>
        <taxon>Populus</taxon>
    </lineage>
</organism>
<evidence type="ECO:0000256" key="7">
    <source>
        <dbReference type="ARBA" id="ARBA00035649"/>
    </source>
</evidence>
<reference evidence="8" key="1">
    <citation type="journal article" date="2021" name="J. Hered.">
        <title>Genome Assembly of Salicaceae Populus deltoides (Eastern Cottonwood) I-69 Based on Nanopore Sequencing and Hi-C Technologies.</title>
        <authorList>
            <person name="Bai S."/>
            <person name="Wu H."/>
            <person name="Zhang J."/>
            <person name="Pan Z."/>
            <person name="Zhao W."/>
            <person name="Li Z."/>
            <person name="Tong C."/>
        </authorList>
    </citation>
    <scope>NUCLEOTIDE SEQUENCE</scope>
    <source>
        <tissue evidence="8">Leaf</tissue>
    </source>
</reference>
<sequence length="120" mass="14275">MQNLQMRRQAPVLLRRRESIWQMLAHKEACAGKYLRIKSTFMYYDLDEIISAVPVNDKQPPTDNRLFDNFEKLEVASRRKNLSDTEPSYRDTKVLLRDVMQQNPIDLQSKFTYYPDGFKV</sequence>
<dbReference type="PANTHER" id="PTHR33399">
    <property type="entry name" value="OXYGEN-EVOLVING ENHANCER PROTEIN 3-1, CHLOROPLASTIC"/>
    <property type="match status" value="1"/>
</dbReference>
<comment type="subcellular location">
    <subcellularLocation>
        <location evidence="1">Plastid</location>
        <location evidence="1">Chloroplast thylakoid membrane</location>
    </subcellularLocation>
</comment>
<comment type="similarity">
    <text evidence="7">Belongs to the PsbQ family.</text>
</comment>
<dbReference type="GO" id="GO:0005509">
    <property type="term" value="F:calcium ion binding"/>
    <property type="evidence" value="ECO:0007669"/>
    <property type="project" value="InterPro"/>
</dbReference>
<evidence type="ECO:0000256" key="5">
    <source>
        <dbReference type="ARBA" id="ARBA00023078"/>
    </source>
</evidence>
<keyword evidence="3" id="KW-0934">Plastid</keyword>
<keyword evidence="6" id="KW-0472">Membrane</keyword>
<evidence type="ECO:0000313" key="9">
    <source>
        <dbReference type="Proteomes" id="UP000807159"/>
    </source>
</evidence>
<dbReference type="GO" id="GO:0009535">
    <property type="term" value="C:chloroplast thylakoid membrane"/>
    <property type="evidence" value="ECO:0007669"/>
    <property type="project" value="UniProtKB-SubCell"/>
</dbReference>
<dbReference type="GO" id="GO:0019898">
    <property type="term" value="C:extrinsic component of membrane"/>
    <property type="evidence" value="ECO:0007669"/>
    <property type="project" value="InterPro"/>
</dbReference>
<dbReference type="PANTHER" id="PTHR33399:SF2">
    <property type="entry name" value="PHOTOSYNTHETIC NDH SUBUNIT OF LUMENAL LOCATION 3, CHLOROPLASTIC"/>
    <property type="match status" value="1"/>
</dbReference>
<dbReference type="EMBL" id="JACEGQ020000011">
    <property type="protein sequence ID" value="KAH8494521.1"/>
    <property type="molecule type" value="Genomic_DNA"/>
</dbReference>
<accession>A0A8T2XQV9</accession>
<name>A0A8T2XQV9_POPDE</name>